<accession>A0A6B4JRP6</accession>
<protein>
    <submittedName>
        <fullName evidence="1">Siderophore-interacting protein</fullName>
    </submittedName>
</protein>
<evidence type="ECO:0000313" key="1">
    <source>
        <dbReference type="EMBL" id="NFV27963.1"/>
    </source>
</evidence>
<dbReference type="RefSeq" id="WP_003373434.1">
    <property type="nucleotide sequence ID" value="NZ_JACBBA010000010.1"/>
</dbReference>
<gene>
    <name evidence="1" type="ORF">FDG31_17855</name>
</gene>
<dbReference type="Proteomes" id="UP000486903">
    <property type="component" value="Unassembled WGS sequence"/>
</dbReference>
<name>A0A6B4JRP6_CLOBO</name>
<evidence type="ECO:0000313" key="2">
    <source>
        <dbReference type="Proteomes" id="UP000486903"/>
    </source>
</evidence>
<sequence>MEDKDLYKKTDGVLFNYKAIKAEISNLDLEIEEIRDECDGVKGMTYEEKTGPTNAFNSTVENEVIKKEKEIVRLLKEKKSKERLITKIDNALESLEEEEKEIIKLRCFERKSWNKVGMITNRDGDYCGKIKRAAVNKLSELVWVRKKYT</sequence>
<dbReference type="SUPFAM" id="SSF88659">
    <property type="entry name" value="Sigma3 and sigma4 domains of RNA polymerase sigma factors"/>
    <property type="match status" value="1"/>
</dbReference>
<dbReference type="InterPro" id="IPR013324">
    <property type="entry name" value="RNA_pol_sigma_r3/r4-like"/>
</dbReference>
<organism evidence="1 2">
    <name type="scientific">Clostridium botulinum</name>
    <dbReference type="NCBI Taxonomy" id="1491"/>
    <lineage>
        <taxon>Bacteria</taxon>
        <taxon>Bacillati</taxon>
        <taxon>Bacillota</taxon>
        <taxon>Clostridia</taxon>
        <taxon>Eubacteriales</taxon>
        <taxon>Clostridiaceae</taxon>
        <taxon>Clostridium</taxon>
    </lineage>
</organism>
<dbReference type="Gene3D" id="1.20.140.160">
    <property type="match status" value="1"/>
</dbReference>
<comment type="caution">
    <text evidence="1">The sequence shown here is derived from an EMBL/GenBank/DDBJ whole genome shotgun (WGS) entry which is preliminary data.</text>
</comment>
<reference evidence="1 2" key="1">
    <citation type="submission" date="2019-04" db="EMBL/GenBank/DDBJ databases">
        <title>Genome sequencing of Clostridium botulinum Groups I-IV and Clostridium butyricum.</title>
        <authorList>
            <person name="Brunt J."/>
            <person name="Van Vliet A.H.M."/>
            <person name="Stringer S.C."/>
            <person name="Carter A.T."/>
            <person name="Peck M.W."/>
        </authorList>
    </citation>
    <scope>NUCLEOTIDE SEQUENCE [LARGE SCALE GENOMIC DNA]</scope>
    <source>
        <strain evidence="1 2">BL81</strain>
    </source>
</reference>
<dbReference type="EMBL" id="SXFB01000026">
    <property type="protein sequence ID" value="NFV27963.1"/>
    <property type="molecule type" value="Genomic_DNA"/>
</dbReference>
<proteinExistence type="predicted"/>
<dbReference type="AlphaFoldDB" id="A0A6B4JRP6"/>